<dbReference type="GO" id="GO:0005506">
    <property type="term" value="F:iron ion binding"/>
    <property type="evidence" value="ECO:0007669"/>
    <property type="project" value="InterPro"/>
</dbReference>
<comment type="subcellular location">
    <subcellularLocation>
        <location evidence="1">Membrane</location>
        <topology evidence="1">Single-pass membrane protein</topology>
    </subcellularLocation>
</comment>
<dbReference type="EC" id="1.14.19.50" evidence="9"/>
<evidence type="ECO:0000256" key="6">
    <source>
        <dbReference type="ARBA" id="ARBA00023002"/>
    </source>
</evidence>
<dbReference type="Gene3D" id="1.10.630.10">
    <property type="entry name" value="Cytochrome P450"/>
    <property type="match status" value="1"/>
</dbReference>
<dbReference type="Pfam" id="PF00067">
    <property type="entry name" value="p450"/>
    <property type="match status" value="1"/>
</dbReference>
<evidence type="ECO:0000256" key="4">
    <source>
        <dbReference type="ARBA" id="ARBA00022723"/>
    </source>
</evidence>
<keyword evidence="7 12" id="KW-0408">Iron</keyword>
<sequence length="58" mass="6268">MAFNCGPRTCLGKEVAFTQLKTAAAAVLKEFRVVMVEGHVVAPKVSIILQMRNGLKHG</sequence>
<evidence type="ECO:0000313" key="14">
    <source>
        <dbReference type="Proteomes" id="UP000636800"/>
    </source>
</evidence>
<keyword evidence="8" id="KW-0472">Membrane</keyword>
<comment type="catalytic activity">
    <reaction evidence="10">
        <text>4'-O-methylnorbelladine + reduced [NADPH--hemoprotein reductase] + O2 = (10bS,4aR)-noroxomaritidine + oxidized [NADPH--hemoprotein reductase] + 2 H2O + H(+)</text>
        <dbReference type="Rhea" id="RHEA:51264"/>
        <dbReference type="Rhea" id="RHEA-COMP:11964"/>
        <dbReference type="Rhea" id="RHEA-COMP:11965"/>
        <dbReference type="ChEBI" id="CHEBI:15377"/>
        <dbReference type="ChEBI" id="CHEBI:15378"/>
        <dbReference type="ChEBI" id="CHEBI:15379"/>
        <dbReference type="ChEBI" id="CHEBI:57618"/>
        <dbReference type="ChEBI" id="CHEBI:58210"/>
        <dbReference type="ChEBI" id="CHEBI:133993"/>
        <dbReference type="ChEBI" id="CHEBI:133996"/>
        <dbReference type="EC" id="1.14.19.50"/>
    </reaction>
</comment>
<keyword evidence="5" id="KW-1133">Transmembrane helix</keyword>
<name>A0A835RA56_VANPL</name>
<evidence type="ECO:0000256" key="1">
    <source>
        <dbReference type="ARBA" id="ARBA00004167"/>
    </source>
</evidence>
<evidence type="ECO:0000256" key="7">
    <source>
        <dbReference type="ARBA" id="ARBA00023004"/>
    </source>
</evidence>
<dbReference type="AlphaFoldDB" id="A0A835RA56"/>
<dbReference type="Proteomes" id="UP000636800">
    <property type="component" value="Chromosome 3"/>
</dbReference>
<dbReference type="EMBL" id="JADCNL010000003">
    <property type="protein sequence ID" value="KAG0488465.1"/>
    <property type="molecule type" value="Genomic_DNA"/>
</dbReference>
<accession>A0A835RA56</accession>
<dbReference type="OrthoDB" id="10069473at2759"/>
<dbReference type="GO" id="GO:0016705">
    <property type="term" value="F:oxidoreductase activity, acting on paired donors, with incorporation or reduction of molecular oxygen"/>
    <property type="evidence" value="ECO:0007669"/>
    <property type="project" value="InterPro"/>
</dbReference>
<evidence type="ECO:0000256" key="2">
    <source>
        <dbReference type="ARBA" id="ARBA00010617"/>
    </source>
</evidence>
<keyword evidence="3" id="KW-0812">Transmembrane</keyword>
<protein>
    <recommendedName>
        <fullName evidence="9">noroxomaritidine synthase</fullName>
        <ecNumber evidence="9">1.14.19.50</ecNumber>
    </recommendedName>
</protein>
<evidence type="ECO:0000256" key="11">
    <source>
        <dbReference type="ARBA" id="ARBA00049170"/>
    </source>
</evidence>
<comment type="catalytic activity">
    <reaction evidence="11">
        <text>4'-O-methylnorbelladine + reduced [NADPH--hemoprotein reductase] + O2 = (10bR,4aS)-noroxomaritidine + oxidized [NADPH--hemoprotein reductase] + 2 H2O + H(+)</text>
        <dbReference type="Rhea" id="RHEA:51260"/>
        <dbReference type="Rhea" id="RHEA-COMP:11964"/>
        <dbReference type="Rhea" id="RHEA-COMP:11965"/>
        <dbReference type="ChEBI" id="CHEBI:15377"/>
        <dbReference type="ChEBI" id="CHEBI:15378"/>
        <dbReference type="ChEBI" id="CHEBI:15379"/>
        <dbReference type="ChEBI" id="CHEBI:57618"/>
        <dbReference type="ChEBI" id="CHEBI:58210"/>
        <dbReference type="ChEBI" id="CHEBI:133993"/>
        <dbReference type="ChEBI" id="CHEBI:133995"/>
        <dbReference type="EC" id="1.14.19.50"/>
    </reaction>
</comment>
<dbReference type="GO" id="GO:0006629">
    <property type="term" value="P:lipid metabolic process"/>
    <property type="evidence" value="ECO:0007669"/>
    <property type="project" value="UniProtKB-ARBA"/>
</dbReference>
<dbReference type="GO" id="GO:0020037">
    <property type="term" value="F:heme binding"/>
    <property type="evidence" value="ECO:0007669"/>
    <property type="project" value="InterPro"/>
</dbReference>
<keyword evidence="12" id="KW-0349">Heme</keyword>
<dbReference type="InterPro" id="IPR036396">
    <property type="entry name" value="Cyt_P450_sf"/>
</dbReference>
<dbReference type="InterPro" id="IPR001128">
    <property type="entry name" value="Cyt_P450"/>
</dbReference>
<gene>
    <name evidence="13" type="ORF">HPP92_007276</name>
</gene>
<evidence type="ECO:0000256" key="10">
    <source>
        <dbReference type="ARBA" id="ARBA00048529"/>
    </source>
</evidence>
<evidence type="ECO:0000256" key="12">
    <source>
        <dbReference type="RuleBase" id="RU000461"/>
    </source>
</evidence>
<dbReference type="GO" id="GO:0016020">
    <property type="term" value="C:membrane"/>
    <property type="evidence" value="ECO:0007669"/>
    <property type="project" value="UniProtKB-SubCell"/>
</dbReference>
<dbReference type="InterPro" id="IPR017972">
    <property type="entry name" value="Cyt_P450_CS"/>
</dbReference>
<evidence type="ECO:0000256" key="5">
    <source>
        <dbReference type="ARBA" id="ARBA00022989"/>
    </source>
</evidence>
<evidence type="ECO:0000256" key="9">
    <source>
        <dbReference type="ARBA" id="ARBA00039071"/>
    </source>
</evidence>
<comment type="similarity">
    <text evidence="2 12">Belongs to the cytochrome P450 family.</text>
</comment>
<evidence type="ECO:0000256" key="8">
    <source>
        <dbReference type="ARBA" id="ARBA00023136"/>
    </source>
</evidence>
<comment type="caution">
    <text evidence="13">The sequence shown here is derived from an EMBL/GenBank/DDBJ whole genome shotgun (WGS) entry which is preliminary data.</text>
</comment>
<reference evidence="13 14" key="1">
    <citation type="journal article" date="2020" name="Nat. Food">
        <title>A phased Vanilla planifolia genome enables genetic improvement of flavour and production.</title>
        <authorList>
            <person name="Hasing T."/>
            <person name="Tang H."/>
            <person name="Brym M."/>
            <person name="Khazi F."/>
            <person name="Huang T."/>
            <person name="Chambers A.H."/>
        </authorList>
    </citation>
    <scope>NUCLEOTIDE SEQUENCE [LARGE SCALE GENOMIC DNA]</scope>
    <source>
        <tissue evidence="13">Leaf</tissue>
    </source>
</reference>
<proteinExistence type="inferred from homology"/>
<dbReference type="PROSITE" id="PS00086">
    <property type="entry name" value="CYTOCHROME_P450"/>
    <property type="match status" value="1"/>
</dbReference>
<keyword evidence="14" id="KW-1185">Reference proteome</keyword>
<keyword evidence="6 12" id="KW-0560">Oxidoreductase</keyword>
<organism evidence="13 14">
    <name type="scientific">Vanilla planifolia</name>
    <name type="common">Vanilla</name>
    <dbReference type="NCBI Taxonomy" id="51239"/>
    <lineage>
        <taxon>Eukaryota</taxon>
        <taxon>Viridiplantae</taxon>
        <taxon>Streptophyta</taxon>
        <taxon>Embryophyta</taxon>
        <taxon>Tracheophyta</taxon>
        <taxon>Spermatophyta</taxon>
        <taxon>Magnoliopsida</taxon>
        <taxon>Liliopsida</taxon>
        <taxon>Asparagales</taxon>
        <taxon>Orchidaceae</taxon>
        <taxon>Vanilloideae</taxon>
        <taxon>Vanilleae</taxon>
        <taxon>Vanilla</taxon>
    </lineage>
</organism>
<keyword evidence="12" id="KW-0503">Monooxygenase</keyword>
<dbReference type="SUPFAM" id="SSF48264">
    <property type="entry name" value="Cytochrome P450"/>
    <property type="match status" value="1"/>
</dbReference>
<dbReference type="PANTHER" id="PTHR24296">
    <property type="entry name" value="CYTOCHROME P450"/>
    <property type="match status" value="1"/>
</dbReference>
<keyword evidence="4 12" id="KW-0479">Metal-binding</keyword>
<evidence type="ECO:0000256" key="3">
    <source>
        <dbReference type="ARBA" id="ARBA00022692"/>
    </source>
</evidence>
<dbReference type="GO" id="GO:0004497">
    <property type="term" value="F:monooxygenase activity"/>
    <property type="evidence" value="ECO:0007669"/>
    <property type="project" value="UniProtKB-KW"/>
</dbReference>
<evidence type="ECO:0000313" key="13">
    <source>
        <dbReference type="EMBL" id="KAG0488465.1"/>
    </source>
</evidence>